<feature type="transmembrane region" description="Helical" evidence="1">
    <location>
        <begin position="45"/>
        <end position="70"/>
    </location>
</feature>
<proteinExistence type="predicted"/>
<dbReference type="KEGG" id="smu:SMU_201c"/>
<gene>
    <name evidence="2" type="ordered locus">SMU_201c</name>
</gene>
<dbReference type="DNASU" id="1028600"/>
<dbReference type="CDD" id="cd16428">
    <property type="entry name" value="TcpC_C"/>
    <property type="match status" value="1"/>
</dbReference>
<protein>
    <submittedName>
        <fullName evidence="2">Transposon protein</fullName>
    </submittedName>
</protein>
<organism evidence="2 3">
    <name type="scientific">Streptococcus mutans serotype c (strain ATCC 700610 / UA159)</name>
    <dbReference type="NCBI Taxonomy" id="210007"/>
    <lineage>
        <taxon>Bacteria</taxon>
        <taxon>Bacillati</taxon>
        <taxon>Bacillota</taxon>
        <taxon>Bacilli</taxon>
        <taxon>Lactobacillales</taxon>
        <taxon>Streptococcaceae</taxon>
        <taxon>Streptococcus</taxon>
    </lineage>
</organism>
<dbReference type="PATRIC" id="fig|210007.7.peg.173"/>
<keyword evidence="1" id="KW-1133">Transmembrane helix</keyword>
<dbReference type="AlphaFoldDB" id="Q8DW73"/>
<dbReference type="InterPro" id="IPR024735">
    <property type="entry name" value="TcpC"/>
</dbReference>
<keyword evidence="3" id="KW-1185">Reference proteome</keyword>
<dbReference type="RefSeq" id="WP_002310793.1">
    <property type="nucleotide sequence ID" value="NC_004350.2"/>
</dbReference>
<evidence type="ECO:0000313" key="2">
    <source>
        <dbReference type="EMBL" id="AAN57974.1"/>
    </source>
</evidence>
<accession>Q8DW73</accession>
<evidence type="ECO:0000256" key="1">
    <source>
        <dbReference type="SAM" id="Phobius"/>
    </source>
</evidence>
<keyword evidence="1" id="KW-0472">Membrane</keyword>
<evidence type="ECO:0000313" key="3">
    <source>
        <dbReference type="Proteomes" id="UP000002512"/>
    </source>
</evidence>
<reference evidence="2 3" key="1">
    <citation type="journal article" date="2002" name="Proc. Natl. Acad. Sci. U.S.A.">
        <title>Genome sequence of Streptococcus mutans UA159, a cariogenic dental pathogen.</title>
        <authorList>
            <person name="Ajdic D."/>
            <person name="McShan W.M."/>
            <person name="McLaughlin R.E."/>
            <person name="Savic G."/>
            <person name="Chang J."/>
            <person name="Carson M.B."/>
            <person name="Primeaux C."/>
            <person name="Tian R."/>
            <person name="Kenton S."/>
            <person name="Jia H."/>
            <person name="Lin S."/>
            <person name="Qian Y."/>
            <person name="Li S."/>
            <person name="Zhu H."/>
            <person name="Najar F."/>
            <person name="Lai H."/>
            <person name="White J."/>
            <person name="Roe B.A."/>
            <person name="Ferretti J.J."/>
        </authorList>
    </citation>
    <scope>NUCLEOTIDE SEQUENCE [LARGE SCALE GENOMIC DNA]</scope>
    <source>
        <strain evidence="3">ATCC 700610 / UA159</strain>
    </source>
</reference>
<dbReference type="STRING" id="210007.SMU_201c"/>
<dbReference type="InterPro" id="IPR035628">
    <property type="entry name" value="TcpC_C"/>
</dbReference>
<name>Q8DW73_STRMU</name>
<dbReference type="eggNOG" id="ENOG502ZR7E">
    <property type="taxonomic scope" value="Bacteria"/>
</dbReference>
<dbReference type="EMBL" id="AE014133">
    <property type="protein sequence ID" value="AAN57974.1"/>
    <property type="molecule type" value="Genomic_DNA"/>
</dbReference>
<dbReference type="Pfam" id="PF12642">
    <property type="entry name" value="TpcC"/>
    <property type="match status" value="1"/>
</dbReference>
<dbReference type="OrthoDB" id="2240974at2"/>
<dbReference type="Gene3D" id="3.10.450.540">
    <property type="match status" value="2"/>
</dbReference>
<dbReference type="HOGENOM" id="CLU_072589_0_0_9"/>
<sequence>MTNKKNFLLNGKKKVIEKIAKFKFHPKKKLDVKVRHFSQRQANRLFLGCVIGVVALSGLVILSNTVHVFFGNKDSKVQVFKDKGTNQFANQVNLFMGDYLDTYFNRDKDTDLDKLKKYYGSGIDIKGQESRDIDMKLEHVSLVEIKSSVAVYDINYQIKDGDNWKSVLARINVPYKEKDGRYYVSDLPYYTDQSSYVADTVKGNSKLPTQSEVEGLSNKKLSGLKDYIVAFFKAYTSGDNSQMAPFSGAVSPLKSYEFEELDYAYFIKHKHSIIAVVQVTFKNEFGVKHQENFTLEVTESKQTSSYYVKSMKHGIDEDCRKEMKMD</sequence>
<dbReference type="Proteomes" id="UP000002512">
    <property type="component" value="Chromosome"/>
</dbReference>
<keyword evidence="1" id="KW-0812">Transmembrane</keyword>
<dbReference type="CDD" id="cd16386">
    <property type="entry name" value="TcpC_N"/>
    <property type="match status" value="1"/>
</dbReference>